<feature type="region of interest" description="Disordered" evidence="1">
    <location>
        <begin position="285"/>
        <end position="306"/>
    </location>
</feature>
<evidence type="ECO:0000256" key="1">
    <source>
        <dbReference type="SAM" id="MobiDB-lite"/>
    </source>
</evidence>
<evidence type="ECO:0000259" key="3">
    <source>
        <dbReference type="Pfam" id="PF20151"/>
    </source>
</evidence>
<comment type="caution">
    <text evidence="4">The sequence shown here is derived from an EMBL/GenBank/DDBJ whole genome shotgun (WGS) entry which is preliminary data.</text>
</comment>
<keyword evidence="2" id="KW-0812">Transmembrane</keyword>
<keyword evidence="2" id="KW-1133">Transmembrane helix</keyword>
<protein>
    <recommendedName>
        <fullName evidence="3">DUF6533 domain-containing protein</fullName>
    </recommendedName>
</protein>
<feature type="transmembrane region" description="Helical" evidence="2">
    <location>
        <begin position="183"/>
        <end position="205"/>
    </location>
</feature>
<feature type="transmembrane region" description="Helical" evidence="2">
    <location>
        <begin position="226"/>
        <end position="246"/>
    </location>
</feature>
<gene>
    <name evidence="4" type="ORF">DFP72DRAFT_870861</name>
</gene>
<dbReference type="EMBL" id="JACGCI010000004">
    <property type="protein sequence ID" value="KAF6764140.1"/>
    <property type="molecule type" value="Genomic_DNA"/>
</dbReference>
<accession>A0A8H6IEK7</accession>
<evidence type="ECO:0000256" key="2">
    <source>
        <dbReference type="SAM" id="Phobius"/>
    </source>
</evidence>
<dbReference type="Pfam" id="PF20151">
    <property type="entry name" value="DUF6533"/>
    <property type="match status" value="1"/>
</dbReference>
<dbReference type="Proteomes" id="UP000521943">
    <property type="component" value="Unassembled WGS sequence"/>
</dbReference>
<name>A0A8H6IEK7_9AGAR</name>
<feature type="transmembrane region" description="Helical" evidence="2">
    <location>
        <begin position="69"/>
        <end position="90"/>
    </location>
</feature>
<dbReference type="OrthoDB" id="3350812at2759"/>
<reference evidence="4 5" key="1">
    <citation type="submission" date="2020-07" db="EMBL/GenBank/DDBJ databases">
        <title>Comparative genomics of pyrophilous fungi reveals a link between fire events and developmental genes.</title>
        <authorList>
            <consortium name="DOE Joint Genome Institute"/>
            <person name="Steindorff A.S."/>
            <person name="Carver A."/>
            <person name="Calhoun S."/>
            <person name="Stillman K."/>
            <person name="Liu H."/>
            <person name="Lipzen A."/>
            <person name="Pangilinan J."/>
            <person name="Labutti K."/>
            <person name="Bruns T.D."/>
            <person name="Grigoriev I.V."/>
        </authorList>
    </citation>
    <scope>NUCLEOTIDE SEQUENCE [LARGE SCALE GENOMIC DNA]</scope>
    <source>
        <strain evidence="4 5">CBS 144469</strain>
    </source>
</reference>
<sequence length="306" mass="34852">MDLLRRALSSNQVNHGAPGDFAELYRTNLIWNNISSITIAVIDFLHTFPDEVRLMWPTAFSIPKLLYFFVRYWVFVNGILAASTTGSLFPTENTSEQCVVNIKGAIVTAPILLIGAEGILFYRVWAFSGKDKRMLIYLIVQFIVIHVLLFYFVIRFMTTVKFARWQLPNNTTICMVSEGANTLLGASFVALLLSVTSAMAIMVLVAYRQHRGFDSRLLTTFYRDGIFYFVCLAGMASLNVACNWLAYGGYKYIFVQFEMVAHCILSTRMLLHLRELTFSWEGRSQPPTAHYHQTSRKSLARRSGDQ</sequence>
<evidence type="ECO:0000313" key="5">
    <source>
        <dbReference type="Proteomes" id="UP000521943"/>
    </source>
</evidence>
<organism evidence="4 5">
    <name type="scientific">Ephemerocybe angulata</name>
    <dbReference type="NCBI Taxonomy" id="980116"/>
    <lineage>
        <taxon>Eukaryota</taxon>
        <taxon>Fungi</taxon>
        <taxon>Dikarya</taxon>
        <taxon>Basidiomycota</taxon>
        <taxon>Agaricomycotina</taxon>
        <taxon>Agaricomycetes</taxon>
        <taxon>Agaricomycetidae</taxon>
        <taxon>Agaricales</taxon>
        <taxon>Agaricineae</taxon>
        <taxon>Psathyrellaceae</taxon>
        <taxon>Ephemerocybe</taxon>
    </lineage>
</organism>
<feature type="transmembrane region" description="Helical" evidence="2">
    <location>
        <begin position="102"/>
        <end position="122"/>
    </location>
</feature>
<evidence type="ECO:0000313" key="4">
    <source>
        <dbReference type="EMBL" id="KAF6764140.1"/>
    </source>
</evidence>
<keyword evidence="2" id="KW-0472">Membrane</keyword>
<proteinExistence type="predicted"/>
<dbReference type="InterPro" id="IPR045340">
    <property type="entry name" value="DUF6533"/>
</dbReference>
<feature type="transmembrane region" description="Helical" evidence="2">
    <location>
        <begin position="134"/>
        <end position="154"/>
    </location>
</feature>
<feature type="domain" description="DUF6533" evidence="3">
    <location>
        <begin position="33"/>
        <end position="76"/>
    </location>
</feature>
<keyword evidence="5" id="KW-1185">Reference proteome</keyword>
<dbReference type="AlphaFoldDB" id="A0A8H6IEK7"/>